<evidence type="ECO:0000313" key="5">
    <source>
        <dbReference type="Proteomes" id="UP000008141"/>
    </source>
</evidence>
<evidence type="ECO:0000256" key="3">
    <source>
        <dbReference type="SAM" id="SignalP"/>
    </source>
</evidence>
<dbReference type="InterPro" id="IPR029058">
    <property type="entry name" value="AB_hydrolase_fold"/>
</dbReference>
<feature type="signal peptide" evidence="3">
    <location>
        <begin position="1"/>
        <end position="31"/>
    </location>
</feature>
<evidence type="ECO:0000256" key="1">
    <source>
        <dbReference type="SAM" id="MobiDB-lite"/>
    </source>
</evidence>
<feature type="region of interest" description="Disordered" evidence="1">
    <location>
        <begin position="364"/>
        <end position="402"/>
    </location>
</feature>
<protein>
    <recommendedName>
        <fullName evidence="6">Peptidase S9 prolyl oligopeptidase catalytic domain-containing protein</fullName>
    </recommendedName>
</protein>
<dbReference type="OrthoDB" id="10022521at2759"/>
<accession>E1ZFW3</accession>
<name>E1ZFW3_CHLVA</name>
<dbReference type="AlphaFoldDB" id="E1ZFW3"/>
<feature type="compositionally biased region" description="Low complexity" evidence="1">
    <location>
        <begin position="370"/>
        <end position="402"/>
    </location>
</feature>
<organism evidence="5">
    <name type="scientific">Chlorella variabilis</name>
    <name type="common">Green alga</name>
    <dbReference type="NCBI Taxonomy" id="554065"/>
    <lineage>
        <taxon>Eukaryota</taxon>
        <taxon>Viridiplantae</taxon>
        <taxon>Chlorophyta</taxon>
        <taxon>core chlorophytes</taxon>
        <taxon>Trebouxiophyceae</taxon>
        <taxon>Chlorellales</taxon>
        <taxon>Chlorellaceae</taxon>
        <taxon>Chlorella clade</taxon>
        <taxon>Chlorella</taxon>
    </lineage>
</organism>
<dbReference type="PANTHER" id="PTHR35128">
    <property type="entry name" value="SECRETION-REGULATING GUANINE NUCLEOTIDE EXCHANGE FACTOR"/>
    <property type="match status" value="1"/>
</dbReference>
<dbReference type="Gene3D" id="3.40.50.1820">
    <property type="entry name" value="alpha/beta hydrolase"/>
    <property type="match status" value="1"/>
</dbReference>
<feature type="chain" id="PRO_5003156401" description="Peptidase S9 prolyl oligopeptidase catalytic domain-containing protein" evidence="3">
    <location>
        <begin position="32"/>
        <end position="513"/>
    </location>
</feature>
<dbReference type="Proteomes" id="UP000008141">
    <property type="component" value="Unassembled WGS sequence"/>
</dbReference>
<keyword evidence="2" id="KW-0472">Membrane</keyword>
<sequence>MRAICAAQTATRLAALVLVLSLGISCHAAVGDDVFAWPNVDWSDLKPYQDFKHKHEFFYQVPENPRAVVFLAHGCVHSAHNYWPQSEECPECRGLPEELSHTLQALKLGYAVIAISSLDRETGCWSFWDDCFDVIDIIQEWREDWGLDHLPIYGCGISSGGSFVLKLPRYMKFDGLMSEALGIDPLSGGFRDVPGVYPPTVIVSMQRDKKQRELINENREILEGRNTPVEIIKSYARQVYPTYFSERFPLYISEELSIKIRDGLEEIAMIDGDGNVLEDPRYTSRPWLKELQEVVPEVQGKTESFQGRTVPRFPEMSEDVALPGLMNLAYNLHEIISDYFTPTLIQRVEMQSLLDQYTPAELEAKDVARTTPPATPDTADATTSSTGGTGSSPDAASSSGSGSSNMVAIIGGAVGGAVGTLILVALVWWCMRRRKIAREAAVMMPSTMHAVHIAPAAGVTAQVSLVGPGLKERFELTEVVEQTGSPSSARRRMRTAFQGSPRKGASPRKNAGK</sequence>
<reference evidence="4 5" key="1">
    <citation type="journal article" date="2010" name="Plant Cell">
        <title>The Chlorella variabilis NC64A genome reveals adaptation to photosymbiosis, coevolution with viruses, and cryptic sex.</title>
        <authorList>
            <person name="Blanc G."/>
            <person name="Duncan G."/>
            <person name="Agarkova I."/>
            <person name="Borodovsky M."/>
            <person name="Gurnon J."/>
            <person name="Kuo A."/>
            <person name="Lindquist E."/>
            <person name="Lucas S."/>
            <person name="Pangilinan J."/>
            <person name="Polle J."/>
            <person name="Salamov A."/>
            <person name="Terry A."/>
            <person name="Yamada T."/>
            <person name="Dunigan D.D."/>
            <person name="Grigoriev I.V."/>
            <person name="Claverie J.M."/>
            <person name="Van Etten J.L."/>
        </authorList>
    </citation>
    <scope>NUCLEOTIDE SEQUENCE [LARGE SCALE GENOMIC DNA]</scope>
    <source>
        <strain evidence="4 5">NC64A</strain>
    </source>
</reference>
<proteinExistence type="predicted"/>
<dbReference type="eggNOG" id="ENOG502QS1G">
    <property type="taxonomic scope" value="Eukaryota"/>
</dbReference>
<keyword evidence="5" id="KW-1185">Reference proteome</keyword>
<dbReference type="EMBL" id="GL433845">
    <property type="protein sequence ID" value="EFN55356.1"/>
    <property type="molecule type" value="Genomic_DNA"/>
</dbReference>
<dbReference type="KEGG" id="cvr:CHLNCDRAFT_134385"/>
<dbReference type="InParanoid" id="E1ZFW3"/>
<dbReference type="Gene3D" id="1.20.5.510">
    <property type="entry name" value="Single helix bin"/>
    <property type="match status" value="1"/>
</dbReference>
<keyword evidence="3" id="KW-0732">Signal</keyword>
<dbReference type="RefSeq" id="XP_005847458.1">
    <property type="nucleotide sequence ID" value="XM_005847396.1"/>
</dbReference>
<feature type="region of interest" description="Disordered" evidence="1">
    <location>
        <begin position="481"/>
        <end position="513"/>
    </location>
</feature>
<dbReference type="SUPFAM" id="SSF53474">
    <property type="entry name" value="alpha/beta-Hydrolases"/>
    <property type="match status" value="1"/>
</dbReference>
<gene>
    <name evidence="4" type="ORF">CHLNCDRAFT_134385</name>
</gene>
<keyword evidence="2" id="KW-1133">Transmembrane helix</keyword>
<evidence type="ECO:0000256" key="2">
    <source>
        <dbReference type="SAM" id="Phobius"/>
    </source>
</evidence>
<feature type="transmembrane region" description="Helical" evidence="2">
    <location>
        <begin position="406"/>
        <end position="429"/>
    </location>
</feature>
<dbReference type="PANTHER" id="PTHR35128:SF1">
    <property type="entry name" value="SECRETION-REGULATING GUANINE NUCLEOTIDE EXCHANGE FACTOR"/>
    <property type="match status" value="1"/>
</dbReference>
<dbReference type="PROSITE" id="PS51257">
    <property type="entry name" value="PROKAR_LIPOPROTEIN"/>
    <property type="match status" value="1"/>
</dbReference>
<evidence type="ECO:0008006" key="6">
    <source>
        <dbReference type="Google" id="ProtNLM"/>
    </source>
</evidence>
<keyword evidence="2" id="KW-0812">Transmembrane</keyword>
<evidence type="ECO:0000313" key="4">
    <source>
        <dbReference type="EMBL" id="EFN55356.1"/>
    </source>
</evidence>
<dbReference type="GeneID" id="17354663"/>